<reference evidence="2 3" key="2">
    <citation type="journal article" date="2013" name="Plant Cell Physiol.">
        <title>Rice Annotation Project Database (RAP-DB): an integrative and interactive database for rice genomics.</title>
        <authorList>
            <person name="Sakai H."/>
            <person name="Lee S.S."/>
            <person name="Tanaka T."/>
            <person name="Numa H."/>
            <person name="Kim J."/>
            <person name="Kawahara Y."/>
            <person name="Wakimoto H."/>
            <person name="Yang C.C."/>
            <person name="Iwamoto M."/>
            <person name="Abe T."/>
            <person name="Yamada Y."/>
            <person name="Muto A."/>
            <person name="Inokuchi H."/>
            <person name="Ikemura T."/>
            <person name="Matsumoto T."/>
            <person name="Sasaki T."/>
            <person name="Itoh T."/>
        </authorList>
    </citation>
    <scope>NUCLEOTIDE SEQUENCE [LARGE SCALE GENOMIC DNA]</scope>
    <source>
        <strain evidence="3">cv. Nipponbare</strain>
    </source>
</reference>
<proteinExistence type="predicted"/>
<protein>
    <submittedName>
        <fullName evidence="2">Os12g0121150 protein</fullName>
    </submittedName>
</protein>
<gene>
    <name evidence="2" type="ordered locus">Os12g0121150</name>
    <name evidence="2" type="ORF">OSNPB_120121150</name>
</gene>
<sequence>MATGPARWSATTDAPSTIPPMTHAATSLALLLPAPASIMNWEIEQCEKERDRKEEGDWSCARERGRRDLGLGIGARGWRRYRHSR</sequence>
<reference evidence="3" key="1">
    <citation type="journal article" date="2005" name="Nature">
        <title>The map-based sequence of the rice genome.</title>
        <authorList>
            <consortium name="International rice genome sequencing project (IRGSP)"/>
            <person name="Matsumoto T."/>
            <person name="Wu J."/>
            <person name="Kanamori H."/>
            <person name="Katayose Y."/>
            <person name="Fujisawa M."/>
            <person name="Namiki N."/>
            <person name="Mizuno H."/>
            <person name="Yamamoto K."/>
            <person name="Antonio B.A."/>
            <person name="Baba T."/>
            <person name="Sakata K."/>
            <person name="Nagamura Y."/>
            <person name="Aoki H."/>
            <person name="Arikawa K."/>
            <person name="Arita K."/>
            <person name="Bito T."/>
            <person name="Chiden Y."/>
            <person name="Fujitsuka N."/>
            <person name="Fukunaka R."/>
            <person name="Hamada M."/>
            <person name="Harada C."/>
            <person name="Hayashi A."/>
            <person name="Hijishita S."/>
            <person name="Honda M."/>
            <person name="Hosokawa S."/>
            <person name="Ichikawa Y."/>
            <person name="Idonuma A."/>
            <person name="Iijima M."/>
            <person name="Ikeda M."/>
            <person name="Ikeno M."/>
            <person name="Ito K."/>
            <person name="Ito S."/>
            <person name="Ito T."/>
            <person name="Ito Y."/>
            <person name="Ito Y."/>
            <person name="Iwabuchi A."/>
            <person name="Kamiya K."/>
            <person name="Karasawa W."/>
            <person name="Kurita K."/>
            <person name="Katagiri S."/>
            <person name="Kikuta A."/>
            <person name="Kobayashi H."/>
            <person name="Kobayashi N."/>
            <person name="Machita K."/>
            <person name="Maehara T."/>
            <person name="Masukawa M."/>
            <person name="Mizubayashi T."/>
            <person name="Mukai Y."/>
            <person name="Nagasaki H."/>
            <person name="Nagata Y."/>
            <person name="Naito S."/>
            <person name="Nakashima M."/>
            <person name="Nakama Y."/>
            <person name="Nakamichi Y."/>
            <person name="Nakamura M."/>
            <person name="Meguro A."/>
            <person name="Negishi M."/>
            <person name="Ohta I."/>
            <person name="Ohta T."/>
            <person name="Okamoto M."/>
            <person name="Ono N."/>
            <person name="Saji S."/>
            <person name="Sakaguchi M."/>
            <person name="Sakai K."/>
            <person name="Shibata M."/>
            <person name="Shimokawa T."/>
            <person name="Song J."/>
            <person name="Takazaki Y."/>
            <person name="Terasawa K."/>
            <person name="Tsugane M."/>
            <person name="Tsuji K."/>
            <person name="Ueda S."/>
            <person name="Waki K."/>
            <person name="Yamagata H."/>
            <person name="Yamamoto M."/>
            <person name="Yamamoto S."/>
            <person name="Yamane H."/>
            <person name="Yoshiki S."/>
            <person name="Yoshihara R."/>
            <person name="Yukawa K."/>
            <person name="Zhong H."/>
            <person name="Yano M."/>
            <person name="Yuan Q."/>
            <person name="Ouyang S."/>
            <person name="Liu J."/>
            <person name="Jones K.M."/>
            <person name="Gansberger K."/>
            <person name="Moffat K."/>
            <person name="Hill J."/>
            <person name="Bera J."/>
            <person name="Fadrosh D."/>
            <person name="Jin S."/>
            <person name="Johri S."/>
            <person name="Kim M."/>
            <person name="Overton L."/>
            <person name="Reardon M."/>
            <person name="Tsitrin T."/>
            <person name="Vuong H."/>
            <person name="Weaver B."/>
            <person name="Ciecko A."/>
            <person name="Tallon L."/>
            <person name="Jackson J."/>
            <person name="Pai G."/>
            <person name="Aken S.V."/>
            <person name="Utterback T."/>
            <person name="Reidmuller S."/>
            <person name="Feldblyum T."/>
            <person name="Hsiao J."/>
            <person name="Zismann V."/>
            <person name="Iobst S."/>
            <person name="de Vazeille A.R."/>
            <person name="Buell C.R."/>
            <person name="Ying K."/>
            <person name="Li Y."/>
            <person name="Lu T."/>
            <person name="Huang Y."/>
            <person name="Zhao Q."/>
            <person name="Feng Q."/>
            <person name="Zhang L."/>
            <person name="Zhu J."/>
            <person name="Weng Q."/>
            <person name="Mu J."/>
            <person name="Lu Y."/>
            <person name="Fan D."/>
            <person name="Liu Y."/>
            <person name="Guan J."/>
            <person name="Zhang Y."/>
            <person name="Yu S."/>
            <person name="Liu X."/>
            <person name="Zhang Y."/>
            <person name="Hong G."/>
            <person name="Han B."/>
            <person name="Choisne N."/>
            <person name="Demange N."/>
            <person name="Orjeda G."/>
            <person name="Samain S."/>
            <person name="Cattolico L."/>
            <person name="Pelletier E."/>
            <person name="Couloux A."/>
            <person name="Segurens B."/>
            <person name="Wincker P."/>
            <person name="D'Hont A."/>
            <person name="Scarpelli C."/>
            <person name="Weissenbach J."/>
            <person name="Salanoubat M."/>
            <person name="Quetier F."/>
            <person name="Yu Y."/>
            <person name="Kim H.R."/>
            <person name="Rambo T."/>
            <person name="Currie J."/>
            <person name="Collura K."/>
            <person name="Luo M."/>
            <person name="Yang T."/>
            <person name="Ammiraju J.S.S."/>
            <person name="Engler F."/>
            <person name="Soderlund C."/>
            <person name="Wing R.A."/>
            <person name="Palmer L.E."/>
            <person name="de la Bastide M."/>
            <person name="Spiegel L."/>
            <person name="Nascimento L."/>
            <person name="Zutavern T."/>
            <person name="O'Shaughnessy A."/>
            <person name="Dike S."/>
            <person name="Dedhia N."/>
            <person name="Preston R."/>
            <person name="Balija V."/>
            <person name="McCombie W.R."/>
            <person name="Chow T."/>
            <person name="Chen H."/>
            <person name="Chung M."/>
            <person name="Chen C."/>
            <person name="Shaw J."/>
            <person name="Wu H."/>
            <person name="Hsiao K."/>
            <person name="Chao Y."/>
            <person name="Chu M."/>
            <person name="Cheng C."/>
            <person name="Hour A."/>
            <person name="Lee P."/>
            <person name="Lin S."/>
            <person name="Lin Y."/>
            <person name="Liou J."/>
            <person name="Liu S."/>
            <person name="Hsing Y."/>
            <person name="Raghuvanshi S."/>
            <person name="Mohanty A."/>
            <person name="Bharti A.K."/>
            <person name="Gaur A."/>
            <person name="Gupta V."/>
            <person name="Kumar D."/>
            <person name="Ravi V."/>
            <person name="Vij S."/>
            <person name="Kapur A."/>
            <person name="Khurana P."/>
            <person name="Khurana P."/>
            <person name="Khurana J.P."/>
            <person name="Tyagi A.K."/>
            <person name="Gaikwad K."/>
            <person name="Singh A."/>
            <person name="Dalal V."/>
            <person name="Srivastava S."/>
            <person name="Dixit A."/>
            <person name="Pal A.K."/>
            <person name="Ghazi I.A."/>
            <person name="Yadav M."/>
            <person name="Pandit A."/>
            <person name="Bhargava A."/>
            <person name="Sureshbabu K."/>
            <person name="Batra K."/>
            <person name="Sharma T.R."/>
            <person name="Mohapatra T."/>
            <person name="Singh N.K."/>
            <person name="Messing J."/>
            <person name="Nelson A.B."/>
            <person name="Fuks G."/>
            <person name="Kavchok S."/>
            <person name="Keizer G."/>
            <person name="Linton E."/>
            <person name="Llaca V."/>
            <person name="Song R."/>
            <person name="Tanyolac B."/>
            <person name="Young S."/>
            <person name="Ho-Il K."/>
            <person name="Hahn J.H."/>
            <person name="Sangsakoo G."/>
            <person name="Vanavichit A."/>
            <person name="de Mattos Luiz.A.T."/>
            <person name="Zimmer P.D."/>
            <person name="Malone G."/>
            <person name="Dellagostin O."/>
            <person name="de Oliveira A.C."/>
            <person name="Bevan M."/>
            <person name="Bancroft I."/>
            <person name="Minx P."/>
            <person name="Cordum H."/>
            <person name="Wilson R."/>
            <person name="Cheng Z."/>
            <person name="Jin W."/>
            <person name="Jiang J."/>
            <person name="Leong S.A."/>
            <person name="Iwama H."/>
            <person name="Gojobori T."/>
            <person name="Itoh T."/>
            <person name="Niimura Y."/>
            <person name="Fujii Y."/>
            <person name="Habara T."/>
            <person name="Sakai H."/>
            <person name="Sato Y."/>
            <person name="Wilson G."/>
            <person name="Kumar K."/>
            <person name="McCouch S."/>
            <person name="Juretic N."/>
            <person name="Hoen D."/>
            <person name="Wright S."/>
            <person name="Bruskiewich R."/>
            <person name="Bureau T."/>
            <person name="Miyao A."/>
            <person name="Hirochika H."/>
            <person name="Nishikawa T."/>
            <person name="Kadowaki K."/>
            <person name="Sugiura M."/>
            <person name="Burr B."/>
            <person name="Sasaki T."/>
        </authorList>
    </citation>
    <scope>NUCLEOTIDE SEQUENCE [LARGE SCALE GENOMIC DNA]</scope>
    <source>
        <strain evidence="3">cv. Nipponbare</strain>
    </source>
</reference>
<organism evidence="2 3">
    <name type="scientific">Oryza sativa subsp. japonica</name>
    <name type="common">Rice</name>
    <dbReference type="NCBI Taxonomy" id="39947"/>
    <lineage>
        <taxon>Eukaryota</taxon>
        <taxon>Viridiplantae</taxon>
        <taxon>Streptophyta</taxon>
        <taxon>Embryophyta</taxon>
        <taxon>Tracheophyta</taxon>
        <taxon>Spermatophyta</taxon>
        <taxon>Magnoliopsida</taxon>
        <taxon>Liliopsida</taxon>
        <taxon>Poales</taxon>
        <taxon>Poaceae</taxon>
        <taxon>BOP clade</taxon>
        <taxon>Oryzoideae</taxon>
        <taxon>Oryzeae</taxon>
        <taxon>Oryzinae</taxon>
        <taxon>Oryza</taxon>
        <taxon>Oryza sativa</taxon>
    </lineage>
</organism>
<dbReference type="InParanoid" id="A0A0P0Y6J9"/>
<dbReference type="PaxDb" id="39947-A0A0P0Y6J9"/>
<name>A0A0P0Y6J9_ORYSJ</name>
<reference evidence="2 3" key="3">
    <citation type="journal article" date="2013" name="Rice">
        <title>Improvement of the Oryza sativa Nipponbare reference genome using next generation sequence and optical map data.</title>
        <authorList>
            <person name="Kawahara Y."/>
            <person name="de la Bastide M."/>
            <person name="Hamilton J.P."/>
            <person name="Kanamori H."/>
            <person name="McCombie W.R."/>
            <person name="Ouyang S."/>
            <person name="Schwartz D.C."/>
            <person name="Tanaka T."/>
            <person name="Wu J."/>
            <person name="Zhou S."/>
            <person name="Childs K.L."/>
            <person name="Davidson R.M."/>
            <person name="Lin H."/>
            <person name="Quesada-Ocampo L."/>
            <person name="Vaillancourt B."/>
            <person name="Sakai H."/>
            <person name="Lee S.S."/>
            <person name="Kim J."/>
            <person name="Numa H."/>
            <person name="Itoh T."/>
            <person name="Buell C.R."/>
            <person name="Matsumoto T."/>
        </authorList>
    </citation>
    <scope>NUCLEOTIDE SEQUENCE [LARGE SCALE GENOMIC DNA]</scope>
    <source>
        <strain evidence="3">cv. Nipponbare</strain>
    </source>
</reference>
<dbReference type="AlphaFoldDB" id="A0A0P0Y6J9"/>
<dbReference type="Gramene" id="Os12t0121150-00">
    <property type="protein sequence ID" value="Os12t0121150-00"/>
    <property type="gene ID" value="Os12g0121150"/>
</dbReference>
<feature type="region of interest" description="Disordered" evidence="1">
    <location>
        <begin position="1"/>
        <end position="20"/>
    </location>
</feature>
<keyword evidence="3" id="KW-1185">Reference proteome</keyword>
<accession>A0A0P0Y6J9</accession>
<evidence type="ECO:0000313" key="2">
    <source>
        <dbReference type="EMBL" id="BAT15653.1"/>
    </source>
</evidence>
<evidence type="ECO:0000313" key="3">
    <source>
        <dbReference type="Proteomes" id="UP000059680"/>
    </source>
</evidence>
<dbReference type="Proteomes" id="UP000059680">
    <property type="component" value="Chromosome 12"/>
</dbReference>
<evidence type="ECO:0000256" key="1">
    <source>
        <dbReference type="SAM" id="MobiDB-lite"/>
    </source>
</evidence>
<feature type="non-terminal residue" evidence="2">
    <location>
        <position position="85"/>
    </location>
</feature>
<dbReference type="EMBL" id="AP014968">
    <property type="protein sequence ID" value="BAT15653.1"/>
    <property type="molecule type" value="Genomic_DNA"/>
</dbReference>